<sequence length="69" mass="7596">MSRIMLTDTLHVAVAIAIAKRSTAVARQLMSIRIHKPIRQDPNRVGTVAVAAVIAMTMMMRMNTPQVPL</sequence>
<evidence type="ECO:0000256" key="1">
    <source>
        <dbReference type="SAM" id="Phobius"/>
    </source>
</evidence>
<dbReference type="EMBL" id="AGCI01000005">
    <property type="protein sequence ID" value="EHM48240.1"/>
    <property type="molecule type" value="Genomic_DNA"/>
</dbReference>
<proteinExistence type="predicted"/>
<dbReference type="HOGENOM" id="CLU_2770132_0_0_6"/>
<name>G9Y139_HAFAL</name>
<evidence type="ECO:0000313" key="3">
    <source>
        <dbReference type="Proteomes" id="UP000005959"/>
    </source>
</evidence>
<reference evidence="2 3" key="1">
    <citation type="submission" date="2011-08" db="EMBL/GenBank/DDBJ databases">
        <authorList>
            <person name="Weinstock G."/>
            <person name="Sodergren E."/>
            <person name="Clifton S."/>
            <person name="Fulton L."/>
            <person name="Fulton B."/>
            <person name="Courtney L."/>
            <person name="Fronick C."/>
            <person name="Harrison M."/>
            <person name="Strong C."/>
            <person name="Farmer C."/>
            <person name="Delahaunty K."/>
            <person name="Markovic C."/>
            <person name="Hall O."/>
            <person name="Minx P."/>
            <person name="Tomlinson C."/>
            <person name="Mitreva M."/>
            <person name="Hou S."/>
            <person name="Chen J."/>
            <person name="Wollam A."/>
            <person name="Pepin K.H."/>
            <person name="Johnson M."/>
            <person name="Bhonagiri V."/>
            <person name="Zhang X."/>
            <person name="Suruliraj S."/>
            <person name="Warren W."/>
            <person name="Chinwalla A."/>
            <person name="Mardis E.R."/>
            <person name="Wilson R.K."/>
        </authorList>
    </citation>
    <scope>NUCLEOTIDE SEQUENCE [LARGE SCALE GENOMIC DNA]</scope>
    <source>
        <strain evidence="2 3">ATCC 51873</strain>
    </source>
</reference>
<keyword evidence="1" id="KW-0472">Membrane</keyword>
<accession>G9Y139</accession>
<evidence type="ECO:0000313" key="2">
    <source>
        <dbReference type="EMBL" id="EHM48240.1"/>
    </source>
</evidence>
<dbReference type="AlphaFoldDB" id="G9Y139"/>
<organism evidence="2 3">
    <name type="scientific">Hafnia alvei ATCC 51873</name>
    <dbReference type="NCBI Taxonomy" id="1002364"/>
    <lineage>
        <taxon>Bacteria</taxon>
        <taxon>Pseudomonadati</taxon>
        <taxon>Pseudomonadota</taxon>
        <taxon>Gammaproteobacteria</taxon>
        <taxon>Enterobacterales</taxon>
        <taxon>Hafniaceae</taxon>
        <taxon>Hafnia</taxon>
    </lineage>
</organism>
<keyword evidence="1" id="KW-0812">Transmembrane</keyword>
<comment type="caution">
    <text evidence="2">The sequence shown here is derived from an EMBL/GenBank/DDBJ whole genome shotgun (WGS) entry which is preliminary data.</text>
</comment>
<gene>
    <name evidence="2" type="ORF">HMPREF0454_00254</name>
</gene>
<feature type="transmembrane region" description="Helical" evidence="1">
    <location>
        <begin position="42"/>
        <end position="60"/>
    </location>
</feature>
<protein>
    <submittedName>
        <fullName evidence="2">Uncharacterized protein</fullName>
    </submittedName>
</protein>
<dbReference type="Proteomes" id="UP000005959">
    <property type="component" value="Unassembled WGS sequence"/>
</dbReference>
<keyword evidence="1" id="KW-1133">Transmembrane helix</keyword>